<keyword evidence="1" id="KW-0694">RNA-binding</keyword>
<dbReference type="InterPro" id="IPR043151">
    <property type="entry name" value="BAH_sf"/>
</dbReference>
<proteinExistence type="predicted"/>
<dbReference type="GO" id="GO:0003682">
    <property type="term" value="F:chromatin binding"/>
    <property type="evidence" value="ECO:0007669"/>
    <property type="project" value="InterPro"/>
</dbReference>
<dbReference type="Pfam" id="PF01426">
    <property type="entry name" value="BAH"/>
    <property type="match status" value="1"/>
</dbReference>
<dbReference type="AlphaFoldDB" id="A0AAN9MBH9"/>
<dbReference type="PANTHER" id="PTHR47073:SF2">
    <property type="entry name" value="PROTEIN ANTI-SILENCING 1"/>
    <property type="match status" value="1"/>
</dbReference>
<dbReference type="GO" id="GO:0003723">
    <property type="term" value="F:RNA binding"/>
    <property type="evidence" value="ECO:0007669"/>
    <property type="project" value="UniProtKB-UniRule"/>
</dbReference>
<dbReference type="Gene3D" id="2.30.30.490">
    <property type="match status" value="1"/>
</dbReference>
<dbReference type="PANTHER" id="PTHR47073">
    <property type="entry name" value="PROTEIN ANTI-SILENCING 1"/>
    <property type="match status" value="1"/>
</dbReference>
<gene>
    <name evidence="4" type="ORF">VNO77_10950</name>
</gene>
<protein>
    <recommendedName>
        <fullName evidence="6">BAH domain-containing protein</fullName>
    </recommendedName>
</protein>
<dbReference type="InterPro" id="IPR000504">
    <property type="entry name" value="RRM_dom"/>
</dbReference>
<evidence type="ECO:0000313" key="5">
    <source>
        <dbReference type="Proteomes" id="UP001367508"/>
    </source>
</evidence>
<name>A0AAN9MBH9_CANGL</name>
<dbReference type="PROSITE" id="PS50102">
    <property type="entry name" value="RRM"/>
    <property type="match status" value="1"/>
</dbReference>
<dbReference type="InterPro" id="IPR035979">
    <property type="entry name" value="RBD_domain_sf"/>
</dbReference>
<dbReference type="InterPro" id="IPR001025">
    <property type="entry name" value="BAH_dom"/>
</dbReference>
<accession>A0AAN9MBH9</accession>
<dbReference type="EMBL" id="JAYMYQ010000002">
    <property type="protein sequence ID" value="KAK7351464.1"/>
    <property type="molecule type" value="Genomic_DNA"/>
</dbReference>
<comment type="caution">
    <text evidence="4">The sequence shown here is derived from an EMBL/GenBank/DDBJ whole genome shotgun (WGS) entry which is preliminary data.</text>
</comment>
<evidence type="ECO:0000256" key="1">
    <source>
        <dbReference type="PROSITE-ProRule" id="PRU00176"/>
    </source>
</evidence>
<dbReference type="PROSITE" id="PS51038">
    <property type="entry name" value="BAH"/>
    <property type="match status" value="1"/>
</dbReference>
<dbReference type="FunFam" id="2.30.30.490:FF:000017">
    <property type="entry name" value="Bromo-adjacent homology (BAH) domain-containing protein"/>
    <property type="match status" value="1"/>
</dbReference>
<dbReference type="CDD" id="cd00590">
    <property type="entry name" value="RRM_SF"/>
    <property type="match status" value="1"/>
</dbReference>
<dbReference type="SMART" id="SM00439">
    <property type="entry name" value="BAH"/>
    <property type="match status" value="1"/>
</dbReference>
<evidence type="ECO:0000259" key="3">
    <source>
        <dbReference type="PROSITE" id="PS51038"/>
    </source>
</evidence>
<sequence length="655" mass="74063">MEEAGVGEVLEFKWGIKRRIGGKKKDVQFYESFTYDGVDYTLYDSVFLYKEGEPEPFIGKLIKIWENSDKSKKVKILWYFRPCEILNYLEGYKTVDNELFLASGEGVGLVNINPLEAIAGKCHVICLSKDCRNPLPSDEELQMADFVFYHFFDVGKCKIVDKIDDNIAGTEVKHIFNNLDSQKHVGLVKHDLDMKEVSGDFTTSNEVVALSSQENSQPLIEKPDDKCFDTLVRENADSKPLLGKKHTSSIGLKEASKSNNSLRTISNDKTMPQDKVKENGACKASLVKPKSSTKLSHDSKAGLEMRKIAKADDRCKNVSINKTFLKSRVDSPRDDCEDVDVPGGQIKKGLMEDKAFEKDRRGGSCKVSSAKMNNIQNRRLITYNDDDDDDDVKNIAPSSSKGKCKLQRTKDSCDVEEVPSKKLKIDKKLMTLSSDKLCKESSTVALNVEHKLDSCAVEVTPRPDVDRSKWFKGFPWEERLKTAYEQGKLVLLQNLDPSLTSSEVQDIIWHGFKESCTAKVIQKTAYSSPHSGQAFVIFKAKQAAELVVRKLDEGCFLLSNGRPLVGNLGVPCFPEKKPIFYGHHVIDQLRMMQMQRERKDAAVSTSHCSQPNNIEYDMAIEWCLLQERANKSWRRLFQRQGEELSKLKAKLKSKM</sequence>
<dbReference type="Proteomes" id="UP001367508">
    <property type="component" value="Unassembled WGS sequence"/>
</dbReference>
<reference evidence="4 5" key="1">
    <citation type="submission" date="2024-01" db="EMBL/GenBank/DDBJ databases">
        <title>The genomes of 5 underutilized Papilionoideae crops provide insights into root nodulation and disease resistanc.</title>
        <authorList>
            <person name="Jiang F."/>
        </authorList>
    </citation>
    <scope>NUCLEOTIDE SEQUENCE [LARGE SCALE GENOMIC DNA]</scope>
    <source>
        <strain evidence="4">LVBAO_FW01</strain>
        <tissue evidence="4">Leaves</tissue>
    </source>
</reference>
<feature type="domain" description="RRM" evidence="2">
    <location>
        <begin position="488"/>
        <end position="571"/>
    </location>
</feature>
<organism evidence="4 5">
    <name type="scientific">Canavalia gladiata</name>
    <name type="common">Sword bean</name>
    <name type="synonym">Dolichos gladiatus</name>
    <dbReference type="NCBI Taxonomy" id="3824"/>
    <lineage>
        <taxon>Eukaryota</taxon>
        <taxon>Viridiplantae</taxon>
        <taxon>Streptophyta</taxon>
        <taxon>Embryophyta</taxon>
        <taxon>Tracheophyta</taxon>
        <taxon>Spermatophyta</taxon>
        <taxon>Magnoliopsida</taxon>
        <taxon>eudicotyledons</taxon>
        <taxon>Gunneridae</taxon>
        <taxon>Pentapetalae</taxon>
        <taxon>rosids</taxon>
        <taxon>fabids</taxon>
        <taxon>Fabales</taxon>
        <taxon>Fabaceae</taxon>
        <taxon>Papilionoideae</taxon>
        <taxon>50 kb inversion clade</taxon>
        <taxon>NPAAA clade</taxon>
        <taxon>indigoferoid/millettioid clade</taxon>
        <taxon>Phaseoleae</taxon>
        <taxon>Canavalia</taxon>
    </lineage>
</organism>
<evidence type="ECO:0008006" key="6">
    <source>
        <dbReference type="Google" id="ProtNLM"/>
    </source>
</evidence>
<feature type="domain" description="BAH" evidence="3">
    <location>
        <begin position="38"/>
        <end position="163"/>
    </location>
</feature>
<dbReference type="SUPFAM" id="SSF54928">
    <property type="entry name" value="RNA-binding domain, RBD"/>
    <property type="match status" value="1"/>
</dbReference>
<evidence type="ECO:0000259" key="2">
    <source>
        <dbReference type="PROSITE" id="PS50102"/>
    </source>
</evidence>
<evidence type="ECO:0000313" key="4">
    <source>
        <dbReference type="EMBL" id="KAK7351464.1"/>
    </source>
</evidence>
<keyword evidence="5" id="KW-1185">Reference proteome</keyword>